<evidence type="ECO:0000313" key="3">
    <source>
        <dbReference type="Proteomes" id="UP000673975"/>
    </source>
</evidence>
<dbReference type="InterPro" id="IPR005368">
    <property type="entry name" value="UPF0175"/>
</dbReference>
<evidence type="ECO:0000313" key="2">
    <source>
        <dbReference type="EMBL" id="MBP3192535.1"/>
    </source>
</evidence>
<sequence length="80" mass="8938">MKTLSIDIPDTFDLDDKEVKMALASKLYERGKLSLGQAALLAGYSKETFMELLAEYGVAVINYSPEELDDDIKNAEKYSL</sequence>
<dbReference type="Proteomes" id="UP000673975">
    <property type="component" value="Unassembled WGS sequence"/>
</dbReference>
<dbReference type="AlphaFoldDB" id="A0A8J7RIS1"/>
<name>A0A8J7RIS1_9BACT</name>
<comment type="similarity">
    <text evidence="1">Belongs to the UPF0175 family.</text>
</comment>
<reference evidence="2" key="1">
    <citation type="submission" date="2021-02" db="EMBL/GenBank/DDBJ databases">
        <title>Natronogracilivirga saccharolytica gen. nov. sp. nov. a new anaerobic, haloalkiliphilic carbohydrate-fermenting bacterium from soda lake and proposing of Cyclonatronumiaceae fam. nov. in the phylum Balneolaeota.</title>
        <authorList>
            <person name="Zhilina T.N."/>
            <person name="Sorokin D.Y."/>
            <person name="Zavarzina D.G."/>
            <person name="Toshchakov S.V."/>
            <person name="Kublanov I.V."/>
        </authorList>
    </citation>
    <scope>NUCLEOTIDE SEQUENCE</scope>
    <source>
        <strain evidence="2">Z-1702</strain>
    </source>
</reference>
<accession>A0A8J7RIS1</accession>
<organism evidence="2 3">
    <name type="scientific">Natronogracilivirga saccharolytica</name>
    <dbReference type="NCBI Taxonomy" id="2812953"/>
    <lineage>
        <taxon>Bacteria</taxon>
        <taxon>Pseudomonadati</taxon>
        <taxon>Balneolota</taxon>
        <taxon>Balneolia</taxon>
        <taxon>Balneolales</taxon>
        <taxon>Cyclonatronaceae</taxon>
        <taxon>Natronogracilivirga</taxon>
    </lineage>
</organism>
<dbReference type="InterPro" id="IPR052264">
    <property type="entry name" value="UPF0175_domain"/>
</dbReference>
<keyword evidence="3" id="KW-1185">Reference proteome</keyword>
<dbReference type="PANTHER" id="PTHR37525">
    <property type="entry name" value="UPF0175 PROTEIN SSL1255"/>
    <property type="match status" value="1"/>
</dbReference>
<dbReference type="PANTHER" id="PTHR37525:SF1">
    <property type="entry name" value="UPF0175 PROTEIN SSL1255"/>
    <property type="match status" value="1"/>
</dbReference>
<gene>
    <name evidence="2" type="ORF">NATSA_07660</name>
</gene>
<dbReference type="EMBL" id="JAFIDN010000005">
    <property type="protein sequence ID" value="MBP3192535.1"/>
    <property type="molecule type" value="Genomic_DNA"/>
</dbReference>
<protein>
    <submittedName>
        <fullName evidence="2">UPF0175 family protein</fullName>
    </submittedName>
</protein>
<dbReference type="RefSeq" id="WP_210511436.1">
    <property type="nucleotide sequence ID" value="NZ_JAFIDN010000005.1"/>
</dbReference>
<evidence type="ECO:0000256" key="1">
    <source>
        <dbReference type="ARBA" id="ARBA00005651"/>
    </source>
</evidence>
<comment type="caution">
    <text evidence="2">The sequence shown here is derived from an EMBL/GenBank/DDBJ whole genome shotgun (WGS) entry which is preliminary data.</text>
</comment>
<proteinExistence type="inferred from homology"/>
<dbReference type="Pfam" id="PF03683">
    <property type="entry name" value="UPF0175"/>
    <property type="match status" value="1"/>
</dbReference>